<dbReference type="AlphaFoldDB" id="A0A1Y3BYG7"/>
<comment type="similarity">
    <text evidence="1">Belongs to the VPS13 family.</text>
</comment>
<accession>A0A1Y3BYG7</accession>
<organism evidence="2 3">
    <name type="scientific">Euroglyphus maynei</name>
    <name type="common">Mayne's house dust mite</name>
    <dbReference type="NCBI Taxonomy" id="6958"/>
    <lineage>
        <taxon>Eukaryota</taxon>
        <taxon>Metazoa</taxon>
        <taxon>Ecdysozoa</taxon>
        <taxon>Arthropoda</taxon>
        <taxon>Chelicerata</taxon>
        <taxon>Arachnida</taxon>
        <taxon>Acari</taxon>
        <taxon>Acariformes</taxon>
        <taxon>Sarcoptiformes</taxon>
        <taxon>Astigmata</taxon>
        <taxon>Psoroptidia</taxon>
        <taxon>Analgoidea</taxon>
        <taxon>Pyroglyphidae</taxon>
        <taxon>Pyroglyphinae</taxon>
        <taxon>Euroglyphus</taxon>
    </lineage>
</organism>
<dbReference type="GO" id="GO:0006623">
    <property type="term" value="P:protein targeting to vacuole"/>
    <property type="evidence" value="ECO:0007669"/>
    <property type="project" value="TreeGrafter"/>
</dbReference>
<dbReference type="PANTHER" id="PTHR16166:SF93">
    <property type="entry name" value="INTERMEMBRANE LIPID TRANSFER PROTEIN VPS13"/>
    <property type="match status" value="1"/>
</dbReference>
<reference evidence="2 3" key="1">
    <citation type="submission" date="2017-03" db="EMBL/GenBank/DDBJ databases">
        <title>Genome Survey of Euroglyphus maynei.</title>
        <authorList>
            <person name="Arlian L.G."/>
            <person name="Morgan M.S."/>
            <person name="Rider S.D."/>
        </authorList>
    </citation>
    <scope>NUCLEOTIDE SEQUENCE [LARGE SCALE GENOMIC DNA]</scope>
    <source>
        <strain evidence="2">Arlian Lab</strain>
        <tissue evidence="2">Whole body</tissue>
    </source>
</reference>
<evidence type="ECO:0000256" key="1">
    <source>
        <dbReference type="ARBA" id="ARBA00006545"/>
    </source>
</evidence>
<comment type="caution">
    <text evidence="2">The sequence shown here is derived from an EMBL/GenBank/DDBJ whole genome shotgun (WGS) entry which is preliminary data.</text>
</comment>
<proteinExistence type="inferred from homology"/>
<dbReference type="GO" id="GO:0045053">
    <property type="term" value="P:protein retention in Golgi apparatus"/>
    <property type="evidence" value="ECO:0007669"/>
    <property type="project" value="TreeGrafter"/>
</dbReference>
<dbReference type="EMBL" id="MUJZ01000656">
    <property type="protein sequence ID" value="OTF84115.1"/>
    <property type="molecule type" value="Genomic_DNA"/>
</dbReference>
<evidence type="ECO:0000313" key="2">
    <source>
        <dbReference type="EMBL" id="OTF84115.1"/>
    </source>
</evidence>
<sequence length="536" mass="61164">MSFELILKGFGLNIVDNEKLIDIAYLSIKSTNNWEYRNDEHKPFKAVSIKENDILEHMYQHYLLKQSNSHASVIKSDYSNYEADFSRMTMLKPRLCYLRRNSNRGLWLTFTSSEHVKNIHLRINDIQIDNQLSDHLYDVVFCPVDIPKSISDKFEIEHKHFIEFAAIICPGSINRYKHIQLLIQEFMLQIDLGWIYKIMNVFDIQSAKEETDKELLKHDMDYIERYNSPNELQKYVMNKSYYDFIMFGPLKLHLSINLGEVSDGRSFFLLELLIRLMGSVGEISDTLFRFDYFEKKGLFLGQEELLKQVTDHYKNQALTQFYKLILGLDIIGNPMKLALGFKKGIGDFFYEPAIGIFHGPDEFAEGIKTGVKSLASNVIGGTAGALSRIGSSLGTGVATLTIDDKFQKDRRERINRKTTFAESGKNLFKGIFSGITGVVTKPIEGAKEDGVGGFFKGVGKGVVGVVVQPTTYVIDFASGSLQAFNNAIDPRKIARPKRMARNFNRKEIRPYSHQEATGKLIDCSCLEKDAYTHFDT</sequence>
<dbReference type="Proteomes" id="UP000194236">
    <property type="component" value="Unassembled WGS sequence"/>
</dbReference>
<protein>
    <submittedName>
        <fullName evidence="2">Uncharacterized protein</fullName>
    </submittedName>
</protein>
<name>A0A1Y3BYG7_EURMA</name>
<dbReference type="InterPro" id="IPR026847">
    <property type="entry name" value="VPS13"/>
</dbReference>
<gene>
    <name evidence="2" type="ORF">BLA29_002779</name>
</gene>
<evidence type="ECO:0000313" key="3">
    <source>
        <dbReference type="Proteomes" id="UP000194236"/>
    </source>
</evidence>
<dbReference type="PANTHER" id="PTHR16166">
    <property type="entry name" value="VACUOLAR PROTEIN SORTING-ASSOCIATED PROTEIN VPS13"/>
    <property type="match status" value="1"/>
</dbReference>
<keyword evidence="3" id="KW-1185">Reference proteome</keyword>
<dbReference type="OrthoDB" id="428159at2759"/>